<reference evidence="14" key="1">
    <citation type="submission" date="2023-06" db="EMBL/GenBank/DDBJ databases">
        <authorList>
            <person name="Delattre M."/>
        </authorList>
    </citation>
    <scope>NUCLEOTIDE SEQUENCE</scope>
    <source>
        <strain evidence="14">AF72</strain>
    </source>
</reference>
<comment type="subcellular location">
    <subcellularLocation>
        <location evidence="1">Cytoplasm</location>
        <location evidence="1">Cytoskeleton</location>
    </subcellularLocation>
</comment>
<evidence type="ECO:0000256" key="1">
    <source>
        <dbReference type="ARBA" id="ARBA00004245"/>
    </source>
</evidence>
<evidence type="ECO:0000256" key="6">
    <source>
        <dbReference type="ARBA" id="ARBA00022776"/>
    </source>
</evidence>
<keyword evidence="7" id="KW-0206">Cytoskeleton</keyword>
<keyword evidence="15" id="KW-1185">Reference proteome</keyword>
<accession>A0AA36DK08</accession>
<dbReference type="PANTHER" id="PTHR10623">
    <property type="entry name" value="MICROTUBULE-ASSOCIATED PROTEIN RP/EB FAMILY MEMBER"/>
    <property type="match status" value="1"/>
</dbReference>
<dbReference type="EMBL" id="CATQJA010002710">
    <property type="protein sequence ID" value="CAJ0587793.1"/>
    <property type="molecule type" value="Genomic_DNA"/>
</dbReference>
<evidence type="ECO:0000256" key="4">
    <source>
        <dbReference type="ARBA" id="ARBA00022618"/>
    </source>
</evidence>
<feature type="compositionally biased region" description="Low complexity" evidence="11">
    <location>
        <begin position="270"/>
        <end position="279"/>
    </location>
</feature>
<evidence type="ECO:0000256" key="7">
    <source>
        <dbReference type="ARBA" id="ARBA00023212"/>
    </source>
</evidence>
<dbReference type="InterPro" id="IPR004953">
    <property type="entry name" value="EB1_C"/>
</dbReference>
<dbReference type="Gene3D" id="1.20.5.1430">
    <property type="match status" value="1"/>
</dbReference>
<gene>
    <name evidence="14" type="ORF">MSPICULIGERA_LOCUS25747</name>
</gene>
<evidence type="ECO:0008006" key="16">
    <source>
        <dbReference type="Google" id="ProtNLM"/>
    </source>
</evidence>
<dbReference type="Pfam" id="PF03271">
    <property type="entry name" value="EB1"/>
    <property type="match status" value="1"/>
</dbReference>
<evidence type="ECO:0000256" key="5">
    <source>
        <dbReference type="ARBA" id="ARBA00022701"/>
    </source>
</evidence>
<feature type="domain" description="EB1 C-terminal" evidence="13">
    <location>
        <begin position="198"/>
        <end position="269"/>
    </location>
</feature>
<dbReference type="InterPro" id="IPR036133">
    <property type="entry name" value="EB1_C_sf"/>
</dbReference>
<evidence type="ECO:0000313" key="15">
    <source>
        <dbReference type="Proteomes" id="UP001177023"/>
    </source>
</evidence>
<dbReference type="Pfam" id="PF00307">
    <property type="entry name" value="CH"/>
    <property type="match status" value="1"/>
</dbReference>
<evidence type="ECO:0000259" key="12">
    <source>
        <dbReference type="PROSITE" id="PS50021"/>
    </source>
</evidence>
<dbReference type="GO" id="GO:0051301">
    <property type="term" value="P:cell division"/>
    <property type="evidence" value="ECO:0007669"/>
    <property type="project" value="UniProtKB-KW"/>
</dbReference>
<dbReference type="AlphaFoldDB" id="A0AA36DK08"/>
<keyword evidence="4" id="KW-0132">Cell division</keyword>
<sequence length="325" mass="36503">MVQNVYVSAVTPDNISRTELLAWVNDSLQSSFSKIEEMSTGTGYCLFTDMLFNGQIPLKRVKWNSKNEVDHINNWKVLQTAWKNIGIDKPVPVERLLKAKFQDNFEFLQWFKKFFDANYSGEGYDPVAARGGEALPLGGKAPMNRGVAPRPAAAPRPAPAAARPAAVPRAAPAAVTRQPLAPVAQKVVVNKTGAEHKLIEEQKERIEQLEEQASQYVDSIEQLEAERNYYFERLRQVEELVTAIPEEQQDETLKKILKVIYSDGEEEAAAPEGQQQQDATFEDQVKKPNGDHHHHEKVQEQPVVHQQAHQAAVPQAAVEEDDETF</sequence>
<evidence type="ECO:0000256" key="8">
    <source>
        <dbReference type="ARBA" id="ARBA00023306"/>
    </source>
</evidence>
<feature type="coiled-coil region" evidence="10">
    <location>
        <begin position="192"/>
        <end position="240"/>
    </location>
</feature>
<dbReference type="SUPFAM" id="SSF47576">
    <property type="entry name" value="Calponin-homology domain, CH-domain"/>
    <property type="match status" value="1"/>
</dbReference>
<dbReference type="Gene3D" id="1.10.418.10">
    <property type="entry name" value="Calponin-like domain"/>
    <property type="match status" value="1"/>
</dbReference>
<dbReference type="Proteomes" id="UP001177023">
    <property type="component" value="Unassembled WGS sequence"/>
</dbReference>
<protein>
    <recommendedName>
        <fullName evidence="16">Microtubule-associated protein RP/EB family member 1</fullName>
    </recommendedName>
</protein>
<keyword evidence="5 9" id="KW-0493">Microtubule</keyword>
<dbReference type="InterPro" id="IPR027328">
    <property type="entry name" value="MAPRE"/>
</dbReference>
<evidence type="ECO:0000259" key="13">
    <source>
        <dbReference type="PROSITE" id="PS51230"/>
    </source>
</evidence>
<dbReference type="InterPro" id="IPR036872">
    <property type="entry name" value="CH_dom_sf"/>
</dbReference>
<dbReference type="GO" id="GO:0008017">
    <property type="term" value="F:microtubule binding"/>
    <property type="evidence" value="ECO:0007669"/>
    <property type="project" value="InterPro"/>
</dbReference>
<dbReference type="FunFam" id="1.10.418.10:FF:000072">
    <property type="entry name" value="microtubule-associated protein RP/EB family member 2 isoform X2"/>
    <property type="match status" value="1"/>
</dbReference>
<dbReference type="InterPro" id="IPR001715">
    <property type="entry name" value="CH_dom"/>
</dbReference>
<organism evidence="14 15">
    <name type="scientific">Mesorhabditis spiculigera</name>
    <dbReference type="NCBI Taxonomy" id="96644"/>
    <lineage>
        <taxon>Eukaryota</taxon>
        <taxon>Metazoa</taxon>
        <taxon>Ecdysozoa</taxon>
        <taxon>Nematoda</taxon>
        <taxon>Chromadorea</taxon>
        <taxon>Rhabditida</taxon>
        <taxon>Rhabditina</taxon>
        <taxon>Rhabditomorpha</taxon>
        <taxon>Rhabditoidea</taxon>
        <taxon>Rhabditidae</taxon>
        <taxon>Mesorhabditinae</taxon>
        <taxon>Mesorhabditis</taxon>
    </lineage>
</organism>
<name>A0AA36DK08_9BILA</name>
<proteinExistence type="inferred from homology"/>
<feature type="compositionally biased region" description="Low complexity" evidence="11">
    <location>
        <begin position="300"/>
        <end position="317"/>
    </location>
</feature>
<evidence type="ECO:0000256" key="11">
    <source>
        <dbReference type="SAM" id="MobiDB-lite"/>
    </source>
</evidence>
<dbReference type="GO" id="GO:0005874">
    <property type="term" value="C:microtubule"/>
    <property type="evidence" value="ECO:0007669"/>
    <property type="project" value="UniProtKB-KW"/>
</dbReference>
<keyword evidence="3" id="KW-0963">Cytoplasm</keyword>
<dbReference type="SUPFAM" id="SSF140612">
    <property type="entry name" value="EB1 dimerisation domain-like"/>
    <property type="match status" value="1"/>
</dbReference>
<evidence type="ECO:0000313" key="14">
    <source>
        <dbReference type="EMBL" id="CAJ0587793.1"/>
    </source>
</evidence>
<evidence type="ECO:0000256" key="10">
    <source>
        <dbReference type="SAM" id="Coils"/>
    </source>
</evidence>
<comment type="caution">
    <text evidence="14">The sequence shown here is derived from an EMBL/GenBank/DDBJ whole genome shotgun (WGS) entry which is preliminary data.</text>
</comment>
<feature type="compositionally biased region" description="Basic and acidic residues" evidence="11">
    <location>
        <begin position="283"/>
        <end position="299"/>
    </location>
</feature>
<evidence type="ECO:0000256" key="9">
    <source>
        <dbReference type="PROSITE-ProRule" id="PRU00576"/>
    </source>
</evidence>
<dbReference type="PROSITE" id="PS51230">
    <property type="entry name" value="EB1_C"/>
    <property type="match status" value="1"/>
</dbReference>
<evidence type="ECO:0000256" key="2">
    <source>
        <dbReference type="ARBA" id="ARBA00010729"/>
    </source>
</evidence>
<keyword evidence="10" id="KW-0175">Coiled coil</keyword>
<evidence type="ECO:0000256" key="3">
    <source>
        <dbReference type="ARBA" id="ARBA00022490"/>
    </source>
</evidence>
<dbReference type="PROSITE" id="PS50021">
    <property type="entry name" value="CH"/>
    <property type="match status" value="1"/>
</dbReference>
<keyword evidence="6" id="KW-0498">Mitosis</keyword>
<feature type="domain" description="Calponin-homology (CH)" evidence="12">
    <location>
        <begin position="14"/>
        <end position="116"/>
    </location>
</feature>
<keyword evidence="8" id="KW-0131">Cell cycle</keyword>
<feature type="region of interest" description="Disordered" evidence="11">
    <location>
        <begin position="265"/>
        <end position="325"/>
    </location>
</feature>
<comment type="similarity">
    <text evidence="2">Belongs to the MAPRE family.</text>
</comment>
<feature type="non-terminal residue" evidence="14">
    <location>
        <position position="325"/>
    </location>
</feature>